<dbReference type="InterPro" id="IPR002401">
    <property type="entry name" value="Cyt_P450_E_grp-I"/>
</dbReference>
<evidence type="ECO:0000256" key="10">
    <source>
        <dbReference type="RuleBase" id="RU000461"/>
    </source>
</evidence>
<dbReference type="PROSITE" id="PS00086">
    <property type="entry name" value="CYTOCHROME_P450"/>
    <property type="match status" value="1"/>
</dbReference>
<reference evidence="11 12" key="1">
    <citation type="submission" date="2014-04" db="EMBL/GenBank/DDBJ databases">
        <authorList>
            <consortium name="DOE Joint Genome Institute"/>
            <person name="Kuo A."/>
            <person name="Girlanda M."/>
            <person name="Perotto S."/>
            <person name="Kohler A."/>
            <person name="Nagy L.G."/>
            <person name="Floudas D."/>
            <person name="Copeland A."/>
            <person name="Barry K.W."/>
            <person name="Cichocki N."/>
            <person name="Veneault-Fourrey C."/>
            <person name="LaButti K."/>
            <person name="Lindquist E.A."/>
            <person name="Lipzen A."/>
            <person name="Lundell T."/>
            <person name="Morin E."/>
            <person name="Murat C."/>
            <person name="Sun H."/>
            <person name="Tunlid A."/>
            <person name="Henrissat B."/>
            <person name="Grigoriev I.V."/>
            <person name="Hibbett D.S."/>
            <person name="Martin F."/>
            <person name="Nordberg H.P."/>
            <person name="Cantor M.N."/>
            <person name="Hua S.X."/>
        </authorList>
    </citation>
    <scope>NUCLEOTIDE SEQUENCE [LARGE SCALE GENOMIC DNA]</scope>
    <source>
        <strain evidence="11 12">MUT 4182</strain>
    </source>
</reference>
<dbReference type="EMBL" id="KN823006">
    <property type="protein sequence ID" value="KIO27615.1"/>
    <property type="molecule type" value="Genomic_DNA"/>
</dbReference>
<dbReference type="GO" id="GO:0005506">
    <property type="term" value="F:iron ion binding"/>
    <property type="evidence" value="ECO:0007669"/>
    <property type="project" value="InterPro"/>
</dbReference>
<dbReference type="PRINTS" id="PR00385">
    <property type="entry name" value="P450"/>
</dbReference>
<evidence type="ECO:0000313" key="12">
    <source>
        <dbReference type="Proteomes" id="UP000054248"/>
    </source>
</evidence>
<dbReference type="OrthoDB" id="2789670at2759"/>
<dbReference type="InterPro" id="IPR017972">
    <property type="entry name" value="Cyt_P450_CS"/>
</dbReference>
<dbReference type="HOGENOM" id="CLU_001570_2_3_1"/>
<evidence type="ECO:0000256" key="5">
    <source>
        <dbReference type="ARBA" id="ARBA00022723"/>
    </source>
</evidence>
<comment type="pathway">
    <text evidence="2">Secondary metabolite biosynthesis.</text>
</comment>
<keyword evidence="12" id="KW-1185">Reference proteome</keyword>
<protein>
    <recommendedName>
        <fullName evidence="13">Cytochrome P450</fullName>
    </recommendedName>
</protein>
<accession>A0A0C3QB26</accession>
<evidence type="ECO:0000256" key="9">
    <source>
        <dbReference type="PIRSR" id="PIRSR602401-1"/>
    </source>
</evidence>
<dbReference type="InterPro" id="IPR036396">
    <property type="entry name" value="Cyt_P450_sf"/>
</dbReference>
<keyword evidence="8 10" id="KW-0503">Monooxygenase</keyword>
<dbReference type="AlphaFoldDB" id="A0A0C3QB26"/>
<keyword evidence="6 10" id="KW-0560">Oxidoreductase</keyword>
<feature type="non-terminal residue" evidence="11">
    <location>
        <position position="400"/>
    </location>
</feature>
<evidence type="ECO:0000313" key="11">
    <source>
        <dbReference type="EMBL" id="KIO27615.1"/>
    </source>
</evidence>
<dbReference type="GO" id="GO:0016705">
    <property type="term" value="F:oxidoreductase activity, acting on paired donors, with incorporation or reduction of molecular oxygen"/>
    <property type="evidence" value="ECO:0007669"/>
    <property type="project" value="InterPro"/>
</dbReference>
<dbReference type="GO" id="GO:0020037">
    <property type="term" value="F:heme binding"/>
    <property type="evidence" value="ECO:0007669"/>
    <property type="project" value="InterPro"/>
</dbReference>
<evidence type="ECO:0008006" key="13">
    <source>
        <dbReference type="Google" id="ProtNLM"/>
    </source>
</evidence>
<dbReference type="STRING" id="1051891.A0A0C3QB26"/>
<dbReference type="SUPFAM" id="SSF48264">
    <property type="entry name" value="Cytochrome P450"/>
    <property type="match status" value="1"/>
</dbReference>
<reference evidence="12" key="2">
    <citation type="submission" date="2015-01" db="EMBL/GenBank/DDBJ databases">
        <title>Evolutionary Origins and Diversification of the Mycorrhizal Mutualists.</title>
        <authorList>
            <consortium name="DOE Joint Genome Institute"/>
            <consortium name="Mycorrhizal Genomics Consortium"/>
            <person name="Kohler A."/>
            <person name="Kuo A."/>
            <person name="Nagy L.G."/>
            <person name="Floudas D."/>
            <person name="Copeland A."/>
            <person name="Barry K.W."/>
            <person name="Cichocki N."/>
            <person name="Veneault-Fourrey C."/>
            <person name="LaButti K."/>
            <person name="Lindquist E.A."/>
            <person name="Lipzen A."/>
            <person name="Lundell T."/>
            <person name="Morin E."/>
            <person name="Murat C."/>
            <person name="Riley R."/>
            <person name="Ohm R."/>
            <person name="Sun H."/>
            <person name="Tunlid A."/>
            <person name="Henrissat B."/>
            <person name="Grigoriev I.V."/>
            <person name="Hibbett D.S."/>
            <person name="Martin F."/>
        </authorList>
    </citation>
    <scope>NUCLEOTIDE SEQUENCE [LARGE SCALE GENOMIC DNA]</scope>
    <source>
        <strain evidence="12">MUT 4182</strain>
    </source>
</reference>
<dbReference type="PANTHER" id="PTHR46300">
    <property type="entry name" value="P450, PUTATIVE (EUROFUNG)-RELATED-RELATED"/>
    <property type="match status" value="1"/>
</dbReference>
<evidence type="ECO:0000256" key="2">
    <source>
        <dbReference type="ARBA" id="ARBA00005179"/>
    </source>
</evidence>
<dbReference type="PRINTS" id="PR00463">
    <property type="entry name" value="EP450I"/>
</dbReference>
<proteinExistence type="inferred from homology"/>
<name>A0A0C3QB26_9AGAM</name>
<dbReference type="CDD" id="cd11065">
    <property type="entry name" value="CYP64-like"/>
    <property type="match status" value="1"/>
</dbReference>
<comment type="similarity">
    <text evidence="3 10">Belongs to the cytochrome P450 family.</text>
</comment>
<evidence type="ECO:0000256" key="4">
    <source>
        <dbReference type="ARBA" id="ARBA00022617"/>
    </source>
</evidence>
<dbReference type="Gene3D" id="1.10.630.10">
    <property type="entry name" value="Cytochrome P450"/>
    <property type="match status" value="1"/>
</dbReference>
<evidence type="ECO:0000256" key="3">
    <source>
        <dbReference type="ARBA" id="ARBA00010617"/>
    </source>
</evidence>
<dbReference type="PANTHER" id="PTHR46300:SF7">
    <property type="entry name" value="P450, PUTATIVE (EUROFUNG)-RELATED"/>
    <property type="match status" value="1"/>
</dbReference>
<keyword evidence="5 9" id="KW-0479">Metal-binding</keyword>
<dbReference type="InterPro" id="IPR050364">
    <property type="entry name" value="Cytochrome_P450_fung"/>
</dbReference>
<evidence type="ECO:0000256" key="1">
    <source>
        <dbReference type="ARBA" id="ARBA00001971"/>
    </source>
</evidence>
<comment type="cofactor">
    <cofactor evidence="1 9">
        <name>heme</name>
        <dbReference type="ChEBI" id="CHEBI:30413"/>
    </cofactor>
</comment>
<keyword evidence="4 9" id="KW-0349">Heme</keyword>
<feature type="non-terminal residue" evidence="11">
    <location>
        <position position="1"/>
    </location>
</feature>
<dbReference type="GO" id="GO:0004497">
    <property type="term" value="F:monooxygenase activity"/>
    <property type="evidence" value="ECO:0007669"/>
    <property type="project" value="UniProtKB-KW"/>
</dbReference>
<evidence type="ECO:0000256" key="7">
    <source>
        <dbReference type="ARBA" id="ARBA00023004"/>
    </source>
</evidence>
<keyword evidence="7 9" id="KW-0408">Iron</keyword>
<feature type="binding site" description="axial binding residue" evidence="9">
    <location>
        <position position="377"/>
    </location>
    <ligand>
        <name>heme</name>
        <dbReference type="ChEBI" id="CHEBI:30413"/>
    </ligand>
    <ligandPart>
        <name>Fe</name>
        <dbReference type="ChEBI" id="CHEBI:18248"/>
    </ligandPart>
</feature>
<evidence type="ECO:0000256" key="6">
    <source>
        <dbReference type="ARBA" id="ARBA00023002"/>
    </source>
</evidence>
<dbReference type="Pfam" id="PF00067">
    <property type="entry name" value="p450"/>
    <property type="match status" value="1"/>
</dbReference>
<dbReference type="Proteomes" id="UP000054248">
    <property type="component" value="Unassembled WGS sequence"/>
</dbReference>
<sequence length="400" mass="45512">YGPLTWLTIPGQNILVVNSLEVAQELLDKRASIFADRPKFTMAAELLGMTRFITFSPYGDWWKTQRPYFKHALSAAVVRSDYSPLIEAKAQEYIARCAARPESALSEANRITAEITIKLIYGKLEDKRGRDYIQISNRISDIMTYAFQGYVVDLFPSLQHLPGWLPGMKFKRDAARWKKEIQEGVDAVFELAKENTVRGMTLTNHRFMWIDLKEGPSSFAHELYPGLAMAHKTSFQSTNQIAADPTEATMQSFIRAMVLFPSVQEKAQAEIDRVVGSGRFPTFNDQTDLPFLHAVILETLRWNPVASFGVPHVSRQDDVYDGYFIPKGTSVMANAWGFSRSSKYYTNPSMFDPERYLKQPSELDPREFVFGYGGRICPGKDLAFHDIWILAVSVLWAFKL</sequence>
<gene>
    <name evidence="11" type="ORF">M407DRAFT_62840</name>
</gene>
<organism evidence="11 12">
    <name type="scientific">Tulasnella calospora MUT 4182</name>
    <dbReference type="NCBI Taxonomy" id="1051891"/>
    <lineage>
        <taxon>Eukaryota</taxon>
        <taxon>Fungi</taxon>
        <taxon>Dikarya</taxon>
        <taxon>Basidiomycota</taxon>
        <taxon>Agaricomycotina</taxon>
        <taxon>Agaricomycetes</taxon>
        <taxon>Cantharellales</taxon>
        <taxon>Tulasnellaceae</taxon>
        <taxon>Tulasnella</taxon>
    </lineage>
</organism>
<dbReference type="InterPro" id="IPR001128">
    <property type="entry name" value="Cyt_P450"/>
</dbReference>
<evidence type="ECO:0000256" key="8">
    <source>
        <dbReference type="ARBA" id="ARBA00023033"/>
    </source>
</evidence>